<evidence type="ECO:0000256" key="2">
    <source>
        <dbReference type="ARBA" id="ARBA00006991"/>
    </source>
</evidence>
<dbReference type="GO" id="GO:0008270">
    <property type="term" value="F:zinc ion binding"/>
    <property type="evidence" value="ECO:0007669"/>
    <property type="project" value="UniProtKB-KW"/>
</dbReference>
<keyword evidence="7" id="KW-0805">Transcription regulation</keyword>
<dbReference type="PROSITE" id="PS50157">
    <property type="entry name" value="ZINC_FINGER_C2H2_2"/>
    <property type="match status" value="6"/>
</dbReference>
<evidence type="ECO:0000256" key="7">
    <source>
        <dbReference type="ARBA" id="ARBA00023015"/>
    </source>
</evidence>
<evidence type="ECO:0000256" key="9">
    <source>
        <dbReference type="ARBA" id="ARBA00023242"/>
    </source>
</evidence>
<accession>A0A9C6X6N5</accession>
<evidence type="ECO:0000256" key="6">
    <source>
        <dbReference type="ARBA" id="ARBA00022833"/>
    </source>
</evidence>
<evidence type="ECO:0000256" key="8">
    <source>
        <dbReference type="ARBA" id="ARBA00023163"/>
    </source>
</evidence>
<feature type="domain" description="C2H2-type" evidence="11">
    <location>
        <begin position="136"/>
        <end position="163"/>
    </location>
</feature>
<comment type="similarity">
    <text evidence="2">Belongs to the krueppel C2H2-type zinc-finger protein family.</text>
</comment>
<organism evidence="12 13">
    <name type="scientific">Frankliniella occidentalis</name>
    <name type="common">Western flower thrips</name>
    <name type="synonym">Euthrips occidentalis</name>
    <dbReference type="NCBI Taxonomy" id="133901"/>
    <lineage>
        <taxon>Eukaryota</taxon>
        <taxon>Metazoa</taxon>
        <taxon>Ecdysozoa</taxon>
        <taxon>Arthropoda</taxon>
        <taxon>Hexapoda</taxon>
        <taxon>Insecta</taxon>
        <taxon>Pterygota</taxon>
        <taxon>Neoptera</taxon>
        <taxon>Paraneoptera</taxon>
        <taxon>Thysanoptera</taxon>
        <taxon>Terebrantia</taxon>
        <taxon>Thripoidea</taxon>
        <taxon>Thripidae</taxon>
        <taxon>Frankliniella</taxon>
    </lineage>
</organism>
<feature type="domain" description="C2H2-type" evidence="11">
    <location>
        <begin position="352"/>
        <end position="379"/>
    </location>
</feature>
<proteinExistence type="inferred from homology"/>
<keyword evidence="8" id="KW-0804">Transcription</keyword>
<protein>
    <submittedName>
        <fullName evidence="13">Zinc finger protein 668-like</fullName>
    </submittedName>
</protein>
<feature type="domain" description="C2H2-type" evidence="11">
    <location>
        <begin position="175"/>
        <end position="197"/>
    </location>
</feature>
<keyword evidence="5 10" id="KW-0863">Zinc-finger</keyword>
<name>A0A9C6X6N5_FRAOC</name>
<dbReference type="PANTHER" id="PTHR47772:SF15">
    <property type="entry name" value="REDUCED EXPRESSION 2-RELATED"/>
    <property type="match status" value="1"/>
</dbReference>
<feature type="domain" description="C2H2-type" evidence="11">
    <location>
        <begin position="39"/>
        <end position="66"/>
    </location>
</feature>
<evidence type="ECO:0000256" key="4">
    <source>
        <dbReference type="ARBA" id="ARBA00022737"/>
    </source>
</evidence>
<dbReference type="GO" id="GO:0005634">
    <property type="term" value="C:nucleus"/>
    <property type="evidence" value="ECO:0007669"/>
    <property type="project" value="UniProtKB-SubCell"/>
</dbReference>
<dbReference type="InterPro" id="IPR013087">
    <property type="entry name" value="Znf_C2H2_type"/>
</dbReference>
<dbReference type="InterPro" id="IPR050636">
    <property type="entry name" value="C2H2-ZF_domain-containing"/>
</dbReference>
<evidence type="ECO:0000256" key="1">
    <source>
        <dbReference type="ARBA" id="ARBA00004123"/>
    </source>
</evidence>
<evidence type="ECO:0000256" key="5">
    <source>
        <dbReference type="ARBA" id="ARBA00022771"/>
    </source>
</evidence>
<dbReference type="PANTHER" id="PTHR47772">
    <property type="entry name" value="ZINC FINGER PROTEIN 200"/>
    <property type="match status" value="1"/>
</dbReference>
<comment type="subcellular location">
    <subcellularLocation>
        <location evidence="1">Nucleus</location>
    </subcellularLocation>
</comment>
<dbReference type="GeneID" id="127751136"/>
<keyword evidence="6" id="KW-0862">Zinc</keyword>
<evidence type="ECO:0000313" key="12">
    <source>
        <dbReference type="Proteomes" id="UP000504606"/>
    </source>
</evidence>
<dbReference type="SUPFAM" id="SSF57667">
    <property type="entry name" value="beta-beta-alpha zinc fingers"/>
    <property type="match status" value="2"/>
</dbReference>
<feature type="domain" description="C2H2-type" evidence="11">
    <location>
        <begin position="449"/>
        <end position="477"/>
    </location>
</feature>
<dbReference type="OrthoDB" id="6360912at2759"/>
<evidence type="ECO:0000256" key="3">
    <source>
        <dbReference type="ARBA" id="ARBA00022723"/>
    </source>
</evidence>
<evidence type="ECO:0000256" key="10">
    <source>
        <dbReference type="PROSITE-ProRule" id="PRU00042"/>
    </source>
</evidence>
<keyword evidence="9" id="KW-0539">Nucleus</keyword>
<dbReference type="RefSeq" id="XP_052130190.1">
    <property type="nucleotide sequence ID" value="XM_052274230.1"/>
</dbReference>
<dbReference type="InterPro" id="IPR036236">
    <property type="entry name" value="Znf_C2H2_sf"/>
</dbReference>
<keyword evidence="4" id="KW-0677">Repeat</keyword>
<feature type="domain" description="C2H2-type" evidence="11">
    <location>
        <begin position="311"/>
        <end position="338"/>
    </location>
</feature>
<keyword evidence="3" id="KW-0479">Metal-binding</keyword>
<dbReference type="SMART" id="SM00355">
    <property type="entry name" value="ZnF_C2H2"/>
    <property type="match status" value="10"/>
</dbReference>
<dbReference type="Proteomes" id="UP000504606">
    <property type="component" value="Unplaced"/>
</dbReference>
<dbReference type="Gene3D" id="3.30.160.60">
    <property type="entry name" value="Classic Zinc Finger"/>
    <property type="match status" value="2"/>
</dbReference>
<evidence type="ECO:0000313" key="13">
    <source>
        <dbReference type="RefSeq" id="XP_052130190.1"/>
    </source>
</evidence>
<dbReference type="PROSITE" id="PS00028">
    <property type="entry name" value="ZINC_FINGER_C2H2_1"/>
    <property type="match status" value="9"/>
</dbReference>
<reference evidence="13" key="1">
    <citation type="submission" date="2025-08" db="UniProtKB">
        <authorList>
            <consortium name="RefSeq"/>
        </authorList>
    </citation>
    <scope>IDENTIFICATION</scope>
    <source>
        <tissue evidence="13">Whole organism</tissue>
    </source>
</reference>
<dbReference type="KEGG" id="foc:127751136"/>
<sequence length="477" mass="55676">MFPDEDLHWQHYRTHVTEPCEEVRQDVVEEDDVQPPPSYQCKMCSETFSDERSHWLHYKVHAQLPASDLYEIVKPANGMTGQYRCSRCLELFADLEGHWWHFRAHYQQEELAQLDALTLTDNCEEGGTETTTSLKFKCSQCPELFQDDRSRWWHYRVHAADSSNCFEMVRSRPEYRCIKCSQVFPDVANHWLHYRTHYPADVFDLVVNNRVNGAAAPSPSEKQFRCSKCPELFQDVDAHWEHYRQHYASPDDRPCFEAVDVDKDANEKTTTYRCSKCDQMSDDLEAHWWHYRSHMDVTEDVELDQTGIVTFRCLECAETFPDSDSHWAHYRQHVDAEVCEEIVPQDLKPKLYPCSKCSEVFPDRRSRFLHCAVHVTPRRGGPGPSQAVLVDKSKGLQCNACSEIFLDTESHWWHYKTVHKPDAEQVGPETYQIVELTADPTEDPSTKRCQCSKCPETFPDRKAHHRHYKAVHAGGLE</sequence>
<keyword evidence="12" id="KW-1185">Reference proteome</keyword>
<gene>
    <name evidence="13" type="primary">LOC127751136</name>
</gene>
<evidence type="ECO:0000259" key="11">
    <source>
        <dbReference type="PROSITE" id="PS50157"/>
    </source>
</evidence>
<dbReference type="AlphaFoldDB" id="A0A9C6X6N5"/>